<protein>
    <submittedName>
        <fullName evidence="2">Uncharacterized protein</fullName>
    </submittedName>
</protein>
<keyword evidence="3" id="KW-1185">Reference proteome</keyword>
<dbReference type="EMBL" id="QNRT01000006">
    <property type="protein sequence ID" value="RBP48562.1"/>
    <property type="molecule type" value="Genomic_DNA"/>
</dbReference>
<evidence type="ECO:0000313" key="2">
    <source>
        <dbReference type="EMBL" id="RBP48562.1"/>
    </source>
</evidence>
<dbReference type="InParanoid" id="A0A395JGP6"/>
<evidence type="ECO:0000313" key="3">
    <source>
        <dbReference type="Proteomes" id="UP000253083"/>
    </source>
</evidence>
<reference evidence="2 3" key="1">
    <citation type="submission" date="2018-06" db="EMBL/GenBank/DDBJ databases">
        <title>Genomic Encyclopedia of Type Strains, Phase IV (KMG-IV): sequencing the most valuable type-strain genomes for metagenomic binning, comparative biology and taxonomic classification.</title>
        <authorList>
            <person name="Goeker M."/>
        </authorList>
    </citation>
    <scope>NUCLEOTIDE SEQUENCE [LARGE SCALE GENOMIC DNA]</scope>
    <source>
        <strain evidence="2 3">DSM 24032</strain>
    </source>
</reference>
<sequence>MYNAEDNIVAKHQPWNKGKLIGQRPPLKLHESKEYQLCEE</sequence>
<evidence type="ECO:0000256" key="1">
    <source>
        <dbReference type="SAM" id="MobiDB-lite"/>
    </source>
</evidence>
<dbReference type="AlphaFoldDB" id="A0A395JGP6"/>
<accession>A0A395JGP6</accession>
<organism evidence="2 3">
    <name type="scientific">Arenicella xantha</name>
    <dbReference type="NCBI Taxonomy" id="644221"/>
    <lineage>
        <taxon>Bacteria</taxon>
        <taxon>Pseudomonadati</taxon>
        <taxon>Pseudomonadota</taxon>
        <taxon>Gammaproteobacteria</taxon>
        <taxon>Arenicellales</taxon>
        <taxon>Arenicellaceae</taxon>
        <taxon>Arenicella</taxon>
    </lineage>
</organism>
<name>A0A395JGP6_9GAMM</name>
<comment type="caution">
    <text evidence="2">The sequence shown here is derived from an EMBL/GenBank/DDBJ whole genome shotgun (WGS) entry which is preliminary data.</text>
</comment>
<dbReference type="Proteomes" id="UP000253083">
    <property type="component" value="Unassembled WGS sequence"/>
</dbReference>
<feature type="region of interest" description="Disordered" evidence="1">
    <location>
        <begin position="1"/>
        <end position="23"/>
    </location>
</feature>
<dbReference type="RefSeq" id="WP_281268397.1">
    <property type="nucleotide sequence ID" value="NZ_QNRT01000006.1"/>
</dbReference>
<proteinExistence type="predicted"/>
<gene>
    <name evidence="2" type="ORF">DFR28_10648</name>
</gene>